<dbReference type="EMBL" id="MJEH01000008">
    <property type="protein sequence ID" value="OEH93863.1"/>
    <property type="molecule type" value="Genomic_DNA"/>
</dbReference>
<protein>
    <recommendedName>
        <fullName evidence="3">Catalase</fullName>
    </recommendedName>
</protein>
<accession>A0A1E5LIF2</accession>
<dbReference type="AlphaFoldDB" id="A0A1E5LIF2"/>
<proteinExistence type="predicted"/>
<evidence type="ECO:0008006" key="3">
    <source>
        <dbReference type="Google" id="ProtNLM"/>
    </source>
</evidence>
<dbReference type="Proteomes" id="UP000095209">
    <property type="component" value="Unassembled WGS sequence"/>
</dbReference>
<dbReference type="GO" id="GO:0020037">
    <property type="term" value="F:heme binding"/>
    <property type="evidence" value="ECO:0007669"/>
    <property type="project" value="InterPro"/>
</dbReference>
<gene>
    <name evidence="1" type="ORF">BFG57_11120</name>
</gene>
<dbReference type="PANTHER" id="PTHR36195">
    <property type="entry name" value="DOMAIN PROTEIN, PUTATIVE (AFU_ORTHOLOGUE AFUA_5G01990)-RELATED-RELATED"/>
    <property type="match status" value="1"/>
</dbReference>
<dbReference type="STRING" id="1305675.BFG57_11120"/>
<dbReference type="SUPFAM" id="SSF56634">
    <property type="entry name" value="Heme-dependent catalase-like"/>
    <property type="match status" value="1"/>
</dbReference>
<dbReference type="RefSeq" id="WP_069716154.1">
    <property type="nucleotide sequence ID" value="NZ_MJEH01000008.1"/>
</dbReference>
<name>A0A1E5LIF2_9BACI</name>
<organism evidence="1 2">
    <name type="scientific">Bacillus solimangrovi</name>
    <dbReference type="NCBI Taxonomy" id="1305675"/>
    <lineage>
        <taxon>Bacteria</taxon>
        <taxon>Bacillati</taxon>
        <taxon>Bacillota</taxon>
        <taxon>Bacilli</taxon>
        <taxon>Bacillales</taxon>
        <taxon>Bacillaceae</taxon>
        <taxon>Bacillus</taxon>
    </lineage>
</organism>
<dbReference type="InterPro" id="IPR020835">
    <property type="entry name" value="Catalase_sf"/>
</dbReference>
<dbReference type="OrthoDB" id="336698at2"/>
<reference evidence="1 2" key="1">
    <citation type="submission" date="2016-08" db="EMBL/GenBank/DDBJ databases">
        <title>Genome of Bacillus solimangrovi GH2-4.</title>
        <authorList>
            <person name="Lim S."/>
            <person name="Kim B.-C."/>
        </authorList>
    </citation>
    <scope>NUCLEOTIDE SEQUENCE [LARGE SCALE GENOMIC DNA]</scope>
    <source>
        <strain evidence="1 2">GH2-4</strain>
    </source>
</reference>
<keyword evidence="2" id="KW-1185">Reference proteome</keyword>
<evidence type="ECO:0000313" key="2">
    <source>
        <dbReference type="Proteomes" id="UP000095209"/>
    </source>
</evidence>
<dbReference type="Gene3D" id="2.40.180.10">
    <property type="entry name" value="Catalase core domain"/>
    <property type="match status" value="1"/>
</dbReference>
<dbReference type="PANTHER" id="PTHR36195:SF4">
    <property type="entry name" value="DOMAIN PROTEIN, PUTATIVE (AFU_ORTHOLOGUE AFUA_5G01990)-RELATED"/>
    <property type="match status" value="1"/>
</dbReference>
<comment type="caution">
    <text evidence="1">The sequence shown here is derived from an EMBL/GenBank/DDBJ whole genome shotgun (WGS) entry which is preliminary data.</text>
</comment>
<evidence type="ECO:0000313" key="1">
    <source>
        <dbReference type="EMBL" id="OEH93863.1"/>
    </source>
</evidence>
<dbReference type="CDD" id="cd08152">
    <property type="entry name" value="y4iL_like"/>
    <property type="match status" value="1"/>
</dbReference>
<sequence length="341" mass="38934">MGYERVLSKFEAVPSDEVSLIEQMEVILKGKMEKTYVKGNTKRDAHPKHLAILNAEFTVEPNLPPELKVGVFKKGNTYPAVIRVSNASGNVQSDEKPDFRGFAIKLTGVQGEKSQETDKETQDFVLMSNPTMPLGTVKLFHDAVYYSIKYSPLVLLLKMMVTGNSKILKQLKNGRKNHTSPLDIRYWSTTPYLFGNDRAVKYSLVPTSNYKSTLPTQLTDSYLTDNMEKHLKEKEATFDFMVQLYKDDHTTPIEDAGVEWKAEEAPFIKVATLKIPKQTFRRAERDELSEQLSFSPDHTLLEHRPIGGINRARSEIYRNLSKFRHDRDNRAMMEPSGPIDE</sequence>